<reference evidence="2" key="1">
    <citation type="submission" date="2020-02" db="EMBL/GenBank/DDBJ databases">
        <title>Bacillus sedimentmangrovi sp. nov., isolated from sediment of the mangrove ecosystem.</title>
        <authorList>
            <person name="Liu G."/>
        </authorList>
    </citation>
    <scope>NUCLEOTIDE SEQUENCE [LARGE SCALE GENOMIC DNA]</scope>
    <source>
        <strain evidence="2">SgZ-7</strain>
    </source>
</reference>
<name>A0A6B3TPA9_9BACI</name>
<evidence type="ECO:0000313" key="3">
    <source>
        <dbReference type="Proteomes" id="UP000481621"/>
    </source>
</evidence>
<keyword evidence="3" id="KW-1185">Reference proteome</keyword>
<keyword evidence="1" id="KW-1133">Transmembrane helix</keyword>
<feature type="transmembrane region" description="Helical" evidence="1">
    <location>
        <begin position="6"/>
        <end position="26"/>
    </location>
</feature>
<dbReference type="AlphaFoldDB" id="A0A6B3TPA9"/>
<keyword evidence="1" id="KW-0472">Membrane</keyword>
<gene>
    <name evidence="2" type="ORF">G4Z05_04350</name>
</gene>
<comment type="caution">
    <text evidence="2">The sequence shown here is derived from an EMBL/GenBank/DDBJ whole genome shotgun (WGS) entry which is preliminary data.</text>
</comment>
<dbReference type="EMBL" id="JAAIUV010000004">
    <property type="protein sequence ID" value="NEX78120.1"/>
    <property type="molecule type" value="Genomic_DNA"/>
</dbReference>
<organism evidence="2 3">
    <name type="scientific">Neobacillus thermocopriae</name>
    <dbReference type="NCBI Taxonomy" id="1215031"/>
    <lineage>
        <taxon>Bacteria</taxon>
        <taxon>Bacillati</taxon>
        <taxon>Bacillota</taxon>
        <taxon>Bacilli</taxon>
        <taxon>Bacillales</taxon>
        <taxon>Bacillaceae</taxon>
        <taxon>Neobacillus</taxon>
    </lineage>
</organism>
<sequence length="70" mass="7982">MEWSILLAILAIVLVISSLIIFYQLWNDFKKLKIGDTLSNEFVDESRKKMKVAITFLGMSCIFSIIGVLI</sequence>
<protein>
    <recommendedName>
        <fullName evidence="4">DUF3784 domain-containing protein</fullName>
    </recommendedName>
</protein>
<evidence type="ECO:0008006" key="4">
    <source>
        <dbReference type="Google" id="ProtNLM"/>
    </source>
</evidence>
<feature type="transmembrane region" description="Helical" evidence="1">
    <location>
        <begin position="52"/>
        <end position="69"/>
    </location>
</feature>
<dbReference type="Proteomes" id="UP000481621">
    <property type="component" value="Unassembled WGS sequence"/>
</dbReference>
<evidence type="ECO:0000313" key="2">
    <source>
        <dbReference type="EMBL" id="NEX78120.1"/>
    </source>
</evidence>
<accession>A0A6B3TPA9</accession>
<evidence type="ECO:0000256" key="1">
    <source>
        <dbReference type="SAM" id="Phobius"/>
    </source>
</evidence>
<proteinExistence type="predicted"/>
<dbReference type="RefSeq" id="WP_163250629.1">
    <property type="nucleotide sequence ID" value="NZ_JAAIUV010000004.1"/>
</dbReference>
<keyword evidence="1" id="KW-0812">Transmembrane</keyword>